<dbReference type="RefSeq" id="WP_145032211.1">
    <property type="nucleotide sequence ID" value="NZ_CP036271.1"/>
</dbReference>
<dbReference type="EMBL" id="CP036271">
    <property type="protein sequence ID" value="QDT55833.1"/>
    <property type="molecule type" value="Genomic_DNA"/>
</dbReference>
<evidence type="ECO:0000259" key="1">
    <source>
        <dbReference type="Pfam" id="PF13579"/>
    </source>
</evidence>
<accession>A0A517SI81</accession>
<dbReference type="Proteomes" id="UP000315700">
    <property type="component" value="Chromosome"/>
</dbReference>
<protein>
    <submittedName>
        <fullName evidence="2">Putative glycosyl transferase</fullName>
    </submittedName>
</protein>
<gene>
    <name evidence="2" type="ORF">Pan44_38810</name>
</gene>
<dbReference type="PANTHER" id="PTHR45947:SF3">
    <property type="entry name" value="SULFOQUINOVOSYL TRANSFERASE SQD2"/>
    <property type="match status" value="1"/>
</dbReference>
<sequence precursor="true">MRVLLLCNSFGKGWAATAHLAAELAEGLADGGDAVEVLSSNATAQHEVRNNGGTVTVHKCNSFMNSGRLQRHLRELCLLMYFCGWALKCRARFDAVICLDSPRFCALAALIIRRRTGARCVAWVMDLPSEQVSRHQAGRAIASRISGLMHGLNMKLLRRMDALVTLGRCMADVLVRGGAAREKVHLIRTWADDEWSALRIDSEAARRKFGLRERVTIMYSGYAGQWHDFRTLCEAIRPFLQDETVQFVFAVSGPGLGEVQRLVEETSAKNVVLHDRVDRRDLPTFLACGDVHLASLAREMLGTCSPSKIYPVMVLGRPVAFLGPLASQAAMDVQRTGGGIAAETAEDLCHQLRLLVSDREARLAMGERAREAYLKDFSQSAGVAAWRAVLAASNCQPDHHSRDSC</sequence>
<reference evidence="2 3" key="1">
    <citation type="submission" date="2019-02" db="EMBL/GenBank/DDBJ databases">
        <title>Deep-cultivation of Planctomycetes and their phenomic and genomic characterization uncovers novel biology.</title>
        <authorList>
            <person name="Wiegand S."/>
            <person name="Jogler M."/>
            <person name="Boedeker C."/>
            <person name="Pinto D."/>
            <person name="Vollmers J."/>
            <person name="Rivas-Marin E."/>
            <person name="Kohn T."/>
            <person name="Peeters S.H."/>
            <person name="Heuer A."/>
            <person name="Rast P."/>
            <person name="Oberbeckmann S."/>
            <person name="Bunk B."/>
            <person name="Jeske O."/>
            <person name="Meyerdierks A."/>
            <person name="Storesund J.E."/>
            <person name="Kallscheuer N."/>
            <person name="Luecker S."/>
            <person name="Lage O.M."/>
            <person name="Pohl T."/>
            <person name="Merkel B.J."/>
            <person name="Hornburger P."/>
            <person name="Mueller R.-W."/>
            <person name="Bruemmer F."/>
            <person name="Labrenz M."/>
            <person name="Spormann A.M."/>
            <person name="Op den Camp H."/>
            <person name="Overmann J."/>
            <person name="Amann R."/>
            <person name="Jetten M.S.M."/>
            <person name="Mascher T."/>
            <person name="Medema M.H."/>
            <person name="Devos D.P."/>
            <person name="Kaster A.-K."/>
            <person name="Ovreas L."/>
            <person name="Rohde M."/>
            <person name="Galperin M.Y."/>
            <person name="Jogler C."/>
        </authorList>
    </citation>
    <scope>NUCLEOTIDE SEQUENCE [LARGE SCALE GENOMIC DNA]</scope>
    <source>
        <strain evidence="2 3">Pan44</strain>
    </source>
</reference>
<evidence type="ECO:0000313" key="2">
    <source>
        <dbReference type="EMBL" id="QDT55833.1"/>
    </source>
</evidence>
<dbReference type="SUPFAM" id="SSF53756">
    <property type="entry name" value="UDP-Glycosyltransferase/glycogen phosphorylase"/>
    <property type="match status" value="1"/>
</dbReference>
<dbReference type="Gene3D" id="3.40.50.2000">
    <property type="entry name" value="Glycogen Phosphorylase B"/>
    <property type="match status" value="2"/>
</dbReference>
<name>A0A517SI81_9PLAN</name>
<dbReference type="Pfam" id="PF13579">
    <property type="entry name" value="Glyco_trans_4_4"/>
    <property type="match status" value="1"/>
</dbReference>
<evidence type="ECO:0000313" key="3">
    <source>
        <dbReference type="Proteomes" id="UP000315700"/>
    </source>
</evidence>
<dbReference type="OrthoDB" id="9811902at2"/>
<dbReference type="InterPro" id="IPR028098">
    <property type="entry name" value="Glyco_trans_4-like_N"/>
</dbReference>
<dbReference type="InParanoid" id="A0A517SI81"/>
<keyword evidence="3" id="KW-1185">Reference proteome</keyword>
<dbReference type="KEGG" id="ccos:Pan44_38810"/>
<feature type="domain" description="Glycosyltransferase subfamily 4-like N-terminal" evidence="1">
    <location>
        <begin position="21"/>
        <end position="189"/>
    </location>
</feature>
<dbReference type="InterPro" id="IPR050194">
    <property type="entry name" value="Glycosyltransferase_grp1"/>
</dbReference>
<dbReference type="GO" id="GO:0016758">
    <property type="term" value="F:hexosyltransferase activity"/>
    <property type="evidence" value="ECO:0007669"/>
    <property type="project" value="TreeGrafter"/>
</dbReference>
<dbReference type="AlphaFoldDB" id="A0A517SI81"/>
<proteinExistence type="predicted"/>
<dbReference type="CDD" id="cd03794">
    <property type="entry name" value="GT4_WbuB-like"/>
    <property type="match status" value="1"/>
</dbReference>
<keyword evidence="2" id="KW-0808">Transferase</keyword>
<organism evidence="2 3">
    <name type="scientific">Caulifigura coniformis</name>
    <dbReference type="NCBI Taxonomy" id="2527983"/>
    <lineage>
        <taxon>Bacteria</taxon>
        <taxon>Pseudomonadati</taxon>
        <taxon>Planctomycetota</taxon>
        <taxon>Planctomycetia</taxon>
        <taxon>Planctomycetales</taxon>
        <taxon>Planctomycetaceae</taxon>
        <taxon>Caulifigura</taxon>
    </lineage>
</organism>
<dbReference type="PANTHER" id="PTHR45947">
    <property type="entry name" value="SULFOQUINOVOSYL TRANSFERASE SQD2"/>
    <property type="match status" value="1"/>
</dbReference>